<accession>A0ABW4C6J2</accession>
<organism evidence="1 2">
    <name type="scientific">Kroppenstedtia sanguinis</name>
    <dbReference type="NCBI Taxonomy" id="1380684"/>
    <lineage>
        <taxon>Bacteria</taxon>
        <taxon>Bacillati</taxon>
        <taxon>Bacillota</taxon>
        <taxon>Bacilli</taxon>
        <taxon>Bacillales</taxon>
        <taxon>Thermoactinomycetaceae</taxon>
        <taxon>Kroppenstedtia</taxon>
    </lineage>
</organism>
<evidence type="ECO:0000313" key="2">
    <source>
        <dbReference type="Proteomes" id="UP001597282"/>
    </source>
</evidence>
<comment type="caution">
    <text evidence="1">The sequence shown here is derived from an EMBL/GenBank/DDBJ whole genome shotgun (WGS) entry which is preliminary data.</text>
</comment>
<evidence type="ECO:0000313" key="1">
    <source>
        <dbReference type="EMBL" id="MFD1426342.1"/>
    </source>
</evidence>
<gene>
    <name evidence="1" type="ORF">ACFQ4Y_05250</name>
</gene>
<proteinExistence type="predicted"/>
<keyword evidence="2" id="KW-1185">Reference proteome</keyword>
<dbReference type="Proteomes" id="UP001597282">
    <property type="component" value="Unassembled WGS sequence"/>
</dbReference>
<sequence length="44" mass="5064">MERAVGLFRSFADLELSTGRVDEVMNRLDRIQGGFWGKSRPDSY</sequence>
<protein>
    <submittedName>
        <fullName evidence="1">Uncharacterized protein</fullName>
    </submittedName>
</protein>
<name>A0ABW4C6J2_9BACL</name>
<reference evidence="2" key="1">
    <citation type="journal article" date="2019" name="Int. J. Syst. Evol. Microbiol.">
        <title>The Global Catalogue of Microorganisms (GCM) 10K type strain sequencing project: providing services to taxonomists for standard genome sequencing and annotation.</title>
        <authorList>
            <consortium name="The Broad Institute Genomics Platform"/>
            <consortium name="The Broad Institute Genome Sequencing Center for Infectious Disease"/>
            <person name="Wu L."/>
            <person name="Ma J."/>
        </authorList>
    </citation>
    <scope>NUCLEOTIDE SEQUENCE [LARGE SCALE GENOMIC DNA]</scope>
    <source>
        <strain evidence="2">S1</strain>
    </source>
</reference>
<dbReference type="EMBL" id="JBHTNU010000003">
    <property type="protein sequence ID" value="MFD1426342.1"/>
    <property type="molecule type" value="Genomic_DNA"/>
</dbReference>